<dbReference type="InterPro" id="IPR001606">
    <property type="entry name" value="ARID_dom"/>
</dbReference>
<dbReference type="PANTHER" id="PTHR10694:SF113">
    <property type="entry name" value="PROTEIN JUMONJI"/>
    <property type="match status" value="1"/>
</dbReference>
<evidence type="ECO:0000256" key="2">
    <source>
        <dbReference type="ARBA" id="ARBA00023242"/>
    </source>
</evidence>
<feature type="compositionally biased region" description="Low complexity" evidence="3">
    <location>
        <begin position="233"/>
        <end position="243"/>
    </location>
</feature>
<dbReference type="Pfam" id="PF01388">
    <property type="entry name" value="ARID"/>
    <property type="match status" value="1"/>
</dbReference>
<feature type="compositionally biased region" description="Basic residues" evidence="3">
    <location>
        <begin position="84"/>
        <end position="97"/>
    </location>
</feature>
<feature type="region of interest" description="Disordered" evidence="3">
    <location>
        <begin position="283"/>
        <end position="302"/>
    </location>
</feature>
<dbReference type="InterPro" id="IPR036431">
    <property type="entry name" value="ARID_dom_sf"/>
</dbReference>
<comment type="subcellular location">
    <subcellularLocation>
        <location evidence="1">Nucleus</location>
    </subcellularLocation>
</comment>
<dbReference type="HOGENOM" id="CLU_243651_0_0_1"/>
<evidence type="ECO:0000259" key="4">
    <source>
        <dbReference type="PROSITE" id="PS51011"/>
    </source>
</evidence>
<dbReference type="SMART" id="SM00545">
    <property type="entry name" value="JmjN"/>
    <property type="match status" value="1"/>
</dbReference>
<dbReference type="SUPFAM" id="SSF51197">
    <property type="entry name" value="Clavaminate synthase-like"/>
    <property type="match status" value="1"/>
</dbReference>
<reference evidence="7" key="2">
    <citation type="journal article" date="2014" name="Gene">
        <title>The Jumonji gene family in Crassostrea gigas suggests evolutionary conservation of Jmj-C histone demethylases orthologues in the oyster gametogenesis and development.</title>
        <authorList>
            <person name="Fellous A."/>
            <person name="Favrel P."/>
            <person name="Guo X."/>
            <person name="Riviere G."/>
        </authorList>
    </citation>
    <scope>NUCLEOTIDE SEQUENCE</scope>
</reference>
<feature type="region of interest" description="Disordered" evidence="3">
    <location>
        <begin position="968"/>
        <end position="991"/>
    </location>
</feature>
<proteinExistence type="evidence at transcript level"/>
<dbReference type="InterPro" id="IPR003349">
    <property type="entry name" value="JmjN"/>
</dbReference>
<feature type="compositionally biased region" description="Basic and acidic residues" evidence="3">
    <location>
        <begin position="1139"/>
        <end position="1154"/>
    </location>
</feature>
<dbReference type="GO" id="GO:0006338">
    <property type="term" value="P:chromatin remodeling"/>
    <property type="evidence" value="ECO:0007669"/>
    <property type="project" value="TreeGrafter"/>
</dbReference>
<dbReference type="PROSITE" id="PS51183">
    <property type="entry name" value="JMJN"/>
    <property type="match status" value="1"/>
</dbReference>
<protein>
    <submittedName>
        <fullName evidence="7">Jumonji-C domain-containing protein</fullName>
    </submittedName>
    <submittedName>
        <fullName evidence="8">Protein Jumonji</fullName>
    </submittedName>
</protein>
<dbReference type="SUPFAM" id="SSF46774">
    <property type="entry name" value="ARID-like"/>
    <property type="match status" value="1"/>
</dbReference>
<dbReference type="GO" id="GO:0003677">
    <property type="term" value="F:DNA binding"/>
    <property type="evidence" value="ECO:0007669"/>
    <property type="project" value="InterPro"/>
</dbReference>
<dbReference type="SMART" id="SM00501">
    <property type="entry name" value="BRIGHT"/>
    <property type="match status" value="1"/>
</dbReference>
<accession>K1P8C8</accession>
<dbReference type="InterPro" id="IPR003347">
    <property type="entry name" value="JmjC_dom"/>
</dbReference>
<dbReference type="PROSITE" id="PS51184">
    <property type="entry name" value="JMJC"/>
    <property type="match status" value="1"/>
</dbReference>
<dbReference type="PANTHER" id="PTHR10694">
    <property type="entry name" value="LYSINE-SPECIFIC DEMETHYLASE"/>
    <property type="match status" value="1"/>
</dbReference>
<organism evidence="8">
    <name type="scientific">Magallana gigas</name>
    <name type="common">Pacific oyster</name>
    <name type="synonym">Crassostrea gigas</name>
    <dbReference type="NCBI Taxonomy" id="29159"/>
    <lineage>
        <taxon>Eukaryota</taxon>
        <taxon>Metazoa</taxon>
        <taxon>Spiralia</taxon>
        <taxon>Lophotrochozoa</taxon>
        <taxon>Mollusca</taxon>
        <taxon>Bivalvia</taxon>
        <taxon>Autobranchia</taxon>
        <taxon>Pteriomorphia</taxon>
        <taxon>Ostreida</taxon>
        <taxon>Ostreoidea</taxon>
        <taxon>Ostreidae</taxon>
        <taxon>Magallana</taxon>
    </lineage>
</organism>
<feature type="domain" description="JmjN" evidence="5">
    <location>
        <begin position="1177"/>
        <end position="1218"/>
    </location>
</feature>
<feature type="region of interest" description="Disordered" evidence="3">
    <location>
        <begin position="352"/>
        <end position="372"/>
    </location>
</feature>
<dbReference type="Gene3D" id="2.60.120.650">
    <property type="entry name" value="Cupin"/>
    <property type="match status" value="1"/>
</dbReference>
<evidence type="ECO:0000313" key="7">
    <source>
        <dbReference type="EMBL" id="AHN05304.1"/>
    </source>
</evidence>
<evidence type="ECO:0000259" key="5">
    <source>
        <dbReference type="PROSITE" id="PS51183"/>
    </source>
</evidence>
<evidence type="ECO:0000256" key="1">
    <source>
        <dbReference type="ARBA" id="ARBA00004123"/>
    </source>
</evidence>
<dbReference type="Gene3D" id="1.10.150.60">
    <property type="entry name" value="ARID DNA-binding domain"/>
    <property type="match status" value="1"/>
</dbReference>
<evidence type="ECO:0000256" key="3">
    <source>
        <dbReference type="SAM" id="MobiDB-lite"/>
    </source>
</evidence>
<reference evidence="8" key="1">
    <citation type="journal article" date="2012" name="Nature">
        <title>The oyster genome reveals stress adaptation and complexity of shell formation.</title>
        <authorList>
            <person name="Zhang G."/>
            <person name="Fang X."/>
            <person name="Guo X."/>
            <person name="Li L."/>
            <person name="Luo R."/>
            <person name="Xu F."/>
            <person name="Yang P."/>
            <person name="Zhang L."/>
            <person name="Wang X."/>
            <person name="Qi H."/>
            <person name="Xiong Z."/>
            <person name="Que H."/>
            <person name="Xie Y."/>
            <person name="Holland P.W."/>
            <person name="Paps J."/>
            <person name="Zhu Y."/>
            <person name="Wu F."/>
            <person name="Chen Y."/>
            <person name="Wang J."/>
            <person name="Peng C."/>
            <person name="Meng J."/>
            <person name="Yang L."/>
            <person name="Liu J."/>
            <person name="Wen B."/>
            <person name="Zhang N."/>
            <person name="Huang Z."/>
            <person name="Zhu Q."/>
            <person name="Feng Y."/>
            <person name="Mount A."/>
            <person name="Hedgecock D."/>
            <person name="Xu Z."/>
            <person name="Liu Y."/>
            <person name="Domazet-Loso T."/>
            <person name="Du Y."/>
            <person name="Sun X."/>
            <person name="Zhang S."/>
            <person name="Liu B."/>
            <person name="Cheng P."/>
            <person name="Jiang X."/>
            <person name="Li J."/>
            <person name="Fan D."/>
            <person name="Wang W."/>
            <person name="Fu W."/>
            <person name="Wang T."/>
            <person name="Wang B."/>
            <person name="Zhang J."/>
            <person name="Peng Z."/>
            <person name="Li Y."/>
            <person name="Li N."/>
            <person name="Wang J."/>
            <person name="Chen M."/>
            <person name="He Y."/>
            <person name="Tan F."/>
            <person name="Song X."/>
            <person name="Zheng Q."/>
            <person name="Huang R."/>
            <person name="Yang H."/>
            <person name="Du X."/>
            <person name="Chen L."/>
            <person name="Yang M."/>
            <person name="Gaffney P.M."/>
            <person name="Wang S."/>
            <person name="Luo L."/>
            <person name="She Z."/>
            <person name="Ming Y."/>
            <person name="Huang W."/>
            <person name="Zhang S."/>
            <person name="Huang B."/>
            <person name="Zhang Y."/>
            <person name="Qu T."/>
            <person name="Ni P."/>
            <person name="Miao G."/>
            <person name="Wang J."/>
            <person name="Wang Q."/>
            <person name="Steinberg C.E."/>
            <person name="Wang H."/>
            <person name="Li N."/>
            <person name="Qian L."/>
            <person name="Zhang G."/>
            <person name="Li Y."/>
            <person name="Yang H."/>
            <person name="Liu X."/>
            <person name="Wang J."/>
            <person name="Yin Y."/>
            <person name="Wang J."/>
        </authorList>
    </citation>
    <scope>NUCLEOTIDE SEQUENCE [LARGE SCALE GENOMIC DNA]</scope>
    <source>
        <strain evidence="8">05x7-T-G4-1.051#20</strain>
    </source>
</reference>
<feature type="compositionally biased region" description="Polar residues" evidence="3">
    <location>
        <begin position="154"/>
        <end position="166"/>
    </location>
</feature>
<dbReference type="CDD" id="cd16870">
    <property type="entry name" value="ARID_JARD2"/>
    <property type="match status" value="1"/>
</dbReference>
<gene>
    <name evidence="8" type="ORF">CGI_10007198</name>
</gene>
<feature type="region of interest" description="Disordered" evidence="3">
    <location>
        <begin position="1"/>
        <end position="41"/>
    </location>
</feature>
<feature type="domain" description="ARID" evidence="4">
    <location>
        <begin position="1241"/>
        <end position="1334"/>
    </location>
</feature>
<feature type="region of interest" description="Disordered" evidence="3">
    <location>
        <begin position="225"/>
        <end position="247"/>
    </location>
</feature>
<evidence type="ECO:0000259" key="6">
    <source>
        <dbReference type="PROSITE" id="PS51184"/>
    </source>
</evidence>
<dbReference type="EMBL" id="JH817911">
    <property type="protein sequence ID" value="EKC19962.1"/>
    <property type="molecule type" value="Genomic_DNA"/>
</dbReference>
<dbReference type="GO" id="GO:0005634">
    <property type="term" value="C:nucleus"/>
    <property type="evidence" value="ECO:0007669"/>
    <property type="project" value="UniProtKB-SubCell"/>
</dbReference>
<dbReference type="FunCoup" id="K1P8C8">
    <property type="interactions" value="1346"/>
</dbReference>
<feature type="region of interest" description="Disordered" evidence="3">
    <location>
        <begin position="1042"/>
        <end position="1064"/>
    </location>
</feature>
<dbReference type="OrthoDB" id="8951118at2759"/>
<feature type="region of interest" description="Disordered" evidence="3">
    <location>
        <begin position="154"/>
        <end position="178"/>
    </location>
</feature>
<feature type="compositionally biased region" description="Low complexity" evidence="3">
    <location>
        <begin position="98"/>
        <end position="110"/>
    </location>
</feature>
<evidence type="ECO:0000313" key="8">
    <source>
        <dbReference type="EMBL" id="EKC19962.1"/>
    </source>
</evidence>
<feature type="domain" description="JmjC" evidence="6">
    <location>
        <begin position="1401"/>
        <end position="1566"/>
    </location>
</feature>
<dbReference type="EMBL" id="KF823112">
    <property type="protein sequence ID" value="AHN05304.1"/>
    <property type="molecule type" value="mRNA"/>
</dbReference>
<feature type="compositionally biased region" description="Low complexity" evidence="3">
    <location>
        <begin position="167"/>
        <end position="178"/>
    </location>
</feature>
<feature type="region of interest" description="Disordered" evidence="3">
    <location>
        <begin position="53"/>
        <end position="114"/>
    </location>
</feature>
<dbReference type="KEGG" id="crg:105343591"/>
<feature type="compositionally biased region" description="Acidic residues" evidence="3">
    <location>
        <begin position="1124"/>
        <end position="1138"/>
    </location>
</feature>
<dbReference type="Pfam" id="PF02373">
    <property type="entry name" value="JmjC"/>
    <property type="match status" value="1"/>
</dbReference>
<dbReference type="SMART" id="SM01014">
    <property type="entry name" value="ARID"/>
    <property type="match status" value="1"/>
</dbReference>
<feature type="compositionally biased region" description="Basic and acidic residues" evidence="3">
    <location>
        <begin position="359"/>
        <end position="372"/>
    </location>
</feature>
<name>K1P8C8_MAGGI</name>
<feature type="region of interest" description="Disordered" evidence="3">
    <location>
        <begin position="1110"/>
        <end position="1171"/>
    </location>
</feature>
<dbReference type="GO" id="GO:0000785">
    <property type="term" value="C:chromatin"/>
    <property type="evidence" value="ECO:0007669"/>
    <property type="project" value="TreeGrafter"/>
</dbReference>
<feature type="compositionally biased region" description="Polar residues" evidence="3">
    <location>
        <begin position="968"/>
        <end position="977"/>
    </location>
</feature>
<keyword evidence="2" id="KW-0539">Nucleus</keyword>
<dbReference type="SMART" id="SM00558">
    <property type="entry name" value="JmjC"/>
    <property type="match status" value="1"/>
</dbReference>
<dbReference type="GO" id="GO:0010468">
    <property type="term" value="P:regulation of gene expression"/>
    <property type="evidence" value="ECO:0007669"/>
    <property type="project" value="TreeGrafter"/>
</dbReference>
<dbReference type="Pfam" id="PF02375">
    <property type="entry name" value="JmjN"/>
    <property type="match status" value="1"/>
</dbReference>
<sequence>MVGRRSSTGNKKSPIAAEPALASRPKRNISPKTYDITAGLSWKEERELKKALYASLQESKRPSTPRPGNDTPTESDNPDNARFRPIKVKKTLSRRTRSSSLSAPSTPVTTCQSVSCVDETSQESTMSSVTSVSTLDSKKTKVRAQRKFAMNQPNNIQTNSSTSVPCTETGVTSTSKTGEKTSSTIVFPKRAKTEDFLTFLCLRGTPLLPPHLDFFNYSRYDNSLTNGRNGRDTSPSSSSTSLSNVTEDHMFTPVNKFTTPCKKAARASAGTPETCRGLAGVKRMDKSPKTKSPLARRGRPARSLNITPVKVSPSKERLPAKVLNTRLEKRGLGKARLASKRKAVATLTHRASPAKLKAHPTEEQQNEHDKVTDGVGCRDSVVCSVHGRIGDGTSKCVECSPVYSSHIDASLASFCMSNHLLPLVPSNLSLLHKEHINPQLYPAWQGDIVGRKKKNPSQILTDHNQETLPSEAIQDDQITRDSMLYANMLHDKKKSCEMMATPLSADDVQFAISAVQDWKTEAEDQQDICATNPQLLSANQIEVLADKVPTIMEEQVAFAEEKLLEASFGTRRQVCPQEENSPLLIQTDNTADLVQHKEQQLKDAENQNSLPALTEMFIPENQDNYQSTTALPMTEANTTGKVVESYSSPLGDRFLLNPESNLCEVYRDQLYDTQKCPKPSEQIHELNSEIVRIKAANANSNIQGDSVFQSQQSTNTCISNFNSPHTKNLIDYGEYDTPLDLSLPKESNHKPQSLEQGSELVVQELNNNVSMCDLDVSRITLNSGNVPQFLKKGTTTIKVEDDKIIIKHQSNREPNDEGCTEGQGVNLKVMNKCVDKRKVKVIVPCSIINGNFSPKVSVINSNSYAAIQELPSPQFRRSSGDQTISLGQYSDIANQIKQEVTEEPEQMEPLTTGSLTLKKPPRTKLDAIQLGSNVFSRPSERPRFVWKSSKLPVFDIMQSSGETNLFSKSKTQQFTNSSKEESPIGSPKQLMPDLLQNLSSSQSSRSKRWKRSPSTAITTISSSQYYSTYTSKPFLLPEQVQKTPTNNRIGNPLDDEKNNIDIPSNEKTFGAEFTFRVGSYKECLSSMTQADYSSNPSSTRQWPPTWLKQCMHPEIPDQNNNTQDTEENGESSEEDREEDKEFGGRTLRLRDPESPVKSLRSEAPLSPHEVSTSLTEIPTFYPTEEEFQRPLHYIQSIAPRAEPFGMCKIIPPSSWKLEGKISEDTRFTSQKQFTHKLYKRFGPNVEKLECIRKHMEVLNPDEQFQIPEIGGVELDICDLDRTIQECGGMRHEVEKKKWARVADTMNVPKMAQDRGTKLYDAYCKFLLSYNDLSAEEKSKLQSQVKAERMKVKREDQEEDCIVKKQFWEIVRNRSRHVAIHGGHVDTKTQTCSLFPVKKENQYSRHPWNLNLLPQHPLSLLKYLGPVPGVTVPTLHVGMLYTASCWSTDIHHLPYVQYLHGEADIVWYSVPSQEEAKFKSVMKELIPTLVSNSPRWLKEDTAMVPPEILLQKGVHLSRCVQSPHQFVVVFPRSYTATISCGYTLAESAHFATKDWIQLGLKTATTLQMCKEPELFSMDELICQIMEDTTASSDLLRTIIPYYEQILESCHTGGCSVTWE</sequence>
<dbReference type="PROSITE" id="PS51011">
    <property type="entry name" value="ARID"/>
    <property type="match status" value="1"/>
</dbReference>
<feature type="compositionally biased region" description="Polar residues" evidence="3">
    <location>
        <begin position="1"/>
        <end position="11"/>
    </location>
</feature>